<dbReference type="EMBL" id="PFAJ01000064">
    <property type="protein sequence ID" value="PIR96747.1"/>
    <property type="molecule type" value="Genomic_DNA"/>
</dbReference>
<accession>A0A2H0VCA3</accession>
<keyword evidence="1" id="KW-0472">Membrane</keyword>
<feature type="transmembrane region" description="Helical" evidence="1">
    <location>
        <begin position="78"/>
        <end position="105"/>
    </location>
</feature>
<organism evidence="2 3">
    <name type="scientific">Candidatus Doudnabacteria bacterium CG10_big_fil_rev_8_21_14_0_10_41_10</name>
    <dbReference type="NCBI Taxonomy" id="1974551"/>
    <lineage>
        <taxon>Bacteria</taxon>
        <taxon>Candidatus Doudnaibacteriota</taxon>
    </lineage>
</organism>
<comment type="caution">
    <text evidence="2">The sequence shown here is derived from an EMBL/GenBank/DDBJ whole genome shotgun (WGS) entry which is preliminary data.</text>
</comment>
<keyword evidence="1" id="KW-0812">Transmembrane</keyword>
<feature type="transmembrane region" description="Helical" evidence="1">
    <location>
        <begin position="20"/>
        <end position="39"/>
    </location>
</feature>
<dbReference type="Proteomes" id="UP000230557">
    <property type="component" value="Unassembled WGS sequence"/>
</dbReference>
<name>A0A2H0VCA3_9BACT</name>
<dbReference type="Gene3D" id="1.10.1760.20">
    <property type="match status" value="1"/>
</dbReference>
<evidence type="ECO:0000256" key="1">
    <source>
        <dbReference type="SAM" id="Phobius"/>
    </source>
</evidence>
<dbReference type="AlphaFoldDB" id="A0A2H0VCA3"/>
<feature type="transmembrane region" description="Helical" evidence="1">
    <location>
        <begin position="117"/>
        <end position="139"/>
    </location>
</feature>
<keyword evidence="1" id="KW-1133">Transmembrane helix</keyword>
<feature type="transmembrane region" description="Helical" evidence="1">
    <location>
        <begin position="46"/>
        <end position="66"/>
    </location>
</feature>
<dbReference type="GO" id="GO:0022857">
    <property type="term" value="F:transmembrane transporter activity"/>
    <property type="evidence" value="ECO:0007669"/>
    <property type="project" value="InterPro"/>
</dbReference>
<proteinExistence type="predicted"/>
<gene>
    <name evidence="2" type="ORF">COT91_04950</name>
</gene>
<dbReference type="Pfam" id="PF12822">
    <property type="entry name" value="ECF_trnsprt"/>
    <property type="match status" value="1"/>
</dbReference>
<feature type="transmembrane region" description="Helical" evidence="1">
    <location>
        <begin position="159"/>
        <end position="177"/>
    </location>
</feature>
<dbReference type="InterPro" id="IPR024529">
    <property type="entry name" value="ECF_trnsprt_substrate-spec"/>
</dbReference>
<reference evidence="3" key="1">
    <citation type="submission" date="2017-09" db="EMBL/GenBank/DDBJ databases">
        <title>Depth-based differentiation of microbial function through sediment-hosted aquifers and enrichment of novel symbionts in the deep terrestrial subsurface.</title>
        <authorList>
            <person name="Probst A.J."/>
            <person name="Ladd B."/>
            <person name="Jarett J.K."/>
            <person name="Geller-Mcgrath D.E."/>
            <person name="Sieber C.M.K."/>
            <person name="Emerson J.B."/>
            <person name="Anantharaman K."/>
            <person name="Thomas B.C."/>
            <person name="Malmstrom R."/>
            <person name="Stieglmeier M."/>
            <person name="Klingl A."/>
            <person name="Woyke T."/>
            <person name="Ryan C.M."/>
            <person name="Banfield J.F."/>
        </authorList>
    </citation>
    <scope>NUCLEOTIDE SEQUENCE [LARGE SCALE GENOMIC DNA]</scope>
</reference>
<protein>
    <submittedName>
        <fullName evidence="2">ECF transporter S component</fullName>
    </submittedName>
</protein>
<sequence>MQISSLIKNNTLPVIKVNDIGLIIFSTAFTAIAVGLPLVAHQFNLAGHIFLPMHLIVLVAGLLMGWRMGLVVGVLTPLISYSISGMPVLPILGQITLEVAAYGFFAGLLREKLKLNLIFALVLAMVLGRVVLGSTVMVLGSSGFFDQIIRVVKLGWPGILIQLAVVPMLVSVARNYLRNDIETYE</sequence>
<evidence type="ECO:0000313" key="2">
    <source>
        <dbReference type="EMBL" id="PIR96747.1"/>
    </source>
</evidence>
<evidence type="ECO:0000313" key="3">
    <source>
        <dbReference type="Proteomes" id="UP000230557"/>
    </source>
</evidence>